<evidence type="ECO:0000256" key="1">
    <source>
        <dbReference type="ARBA" id="ARBA00001947"/>
    </source>
</evidence>
<evidence type="ECO:0008006" key="6">
    <source>
        <dbReference type="Google" id="ProtNLM"/>
    </source>
</evidence>
<dbReference type="EMBL" id="UINC01103430">
    <property type="protein sequence ID" value="SVC65808.1"/>
    <property type="molecule type" value="Genomic_DNA"/>
</dbReference>
<dbReference type="Gene3D" id="3.20.20.70">
    <property type="entry name" value="Aldolase class I"/>
    <property type="match status" value="1"/>
</dbReference>
<dbReference type="Pfam" id="PF05853">
    <property type="entry name" value="BKACE"/>
    <property type="match status" value="1"/>
</dbReference>
<feature type="non-terminal residue" evidence="5">
    <location>
        <position position="1"/>
    </location>
</feature>
<dbReference type="InterPro" id="IPR013785">
    <property type="entry name" value="Aldolase_TIM"/>
</dbReference>
<dbReference type="GO" id="GO:0046872">
    <property type="term" value="F:metal ion binding"/>
    <property type="evidence" value="ECO:0007669"/>
    <property type="project" value="UniProtKB-KW"/>
</dbReference>
<evidence type="ECO:0000256" key="4">
    <source>
        <dbReference type="ARBA" id="ARBA00022833"/>
    </source>
</evidence>
<name>A0A382NZ81_9ZZZZ</name>
<keyword evidence="3" id="KW-0479">Metal-binding</keyword>
<dbReference type="AlphaFoldDB" id="A0A382NZ81"/>
<reference evidence="5" key="1">
    <citation type="submission" date="2018-05" db="EMBL/GenBank/DDBJ databases">
        <authorList>
            <person name="Lanie J.A."/>
            <person name="Ng W.-L."/>
            <person name="Kazmierczak K.M."/>
            <person name="Andrzejewski T.M."/>
            <person name="Davidsen T.M."/>
            <person name="Wayne K.J."/>
            <person name="Tettelin H."/>
            <person name="Glass J.I."/>
            <person name="Rusch D."/>
            <person name="Podicherti R."/>
            <person name="Tsui H.-C.T."/>
            <person name="Winkler M.E."/>
        </authorList>
    </citation>
    <scope>NUCLEOTIDE SEQUENCE</scope>
</reference>
<protein>
    <recommendedName>
        <fullName evidence="6">3-keto-5-aminohexanoate cleavage enzyme</fullName>
    </recommendedName>
</protein>
<dbReference type="PANTHER" id="PTHR37418">
    <property type="entry name" value="3-KETO-5-AMINOHEXANOATE CLEAVAGE ENZYME-RELATED"/>
    <property type="match status" value="1"/>
</dbReference>
<dbReference type="PANTHER" id="PTHR37418:SF2">
    <property type="entry name" value="3-KETO-5-AMINOHEXANOATE CLEAVAGE ENZYME"/>
    <property type="match status" value="1"/>
</dbReference>
<gene>
    <name evidence="5" type="ORF">METZ01_LOCUS318662</name>
</gene>
<evidence type="ECO:0000256" key="2">
    <source>
        <dbReference type="ARBA" id="ARBA00022679"/>
    </source>
</evidence>
<proteinExistence type="predicted"/>
<feature type="non-terminal residue" evidence="5">
    <location>
        <position position="93"/>
    </location>
</feature>
<evidence type="ECO:0000313" key="5">
    <source>
        <dbReference type="EMBL" id="SVC65808.1"/>
    </source>
</evidence>
<sequence length="93" mass="9620">VTGSGDAAKKHPDLPKTPEQIAKAAIEAAKAGAAIAHIHVREPDGKPSRKIELYKEVVDRVRSSGTDVVLNLTTGMGGDLEIGSGKNPLDVGP</sequence>
<comment type="cofactor">
    <cofactor evidence="1">
        <name>Zn(2+)</name>
        <dbReference type="ChEBI" id="CHEBI:29105"/>
    </cofactor>
</comment>
<keyword evidence="2" id="KW-0808">Transferase</keyword>
<dbReference type="GO" id="GO:0043720">
    <property type="term" value="F:3-keto-5-aminohexanoate cleavage activity"/>
    <property type="evidence" value="ECO:0007669"/>
    <property type="project" value="InterPro"/>
</dbReference>
<keyword evidence="4" id="KW-0862">Zinc</keyword>
<evidence type="ECO:0000256" key="3">
    <source>
        <dbReference type="ARBA" id="ARBA00022723"/>
    </source>
</evidence>
<accession>A0A382NZ81</accession>
<dbReference type="InterPro" id="IPR008567">
    <property type="entry name" value="BKACE"/>
</dbReference>
<organism evidence="5">
    <name type="scientific">marine metagenome</name>
    <dbReference type="NCBI Taxonomy" id="408172"/>
    <lineage>
        <taxon>unclassified sequences</taxon>
        <taxon>metagenomes</taxon>
        <taxon>ecological metagenomes</taxon>
    </lineage>
</organism>